<name>A0ABP5G2Q6_9ACTN</name>
<reference evidence="2" key="1">
    <citation type="journal article" date="2019" name="Int. J. Syst. Evol. Microbiol.">
        <title>The Global Catalogue of Microorganisms (GCM) 10K type strain sequencing project: providing services to taxonomists for standard genome sequencing and annotation.</title>
        <authorList>
            <consortium name="The Broad Institute Genomics Platform"/>
            <consortium name="The Broad Institute Genome Sequencing Center for Infectious Disease"/>
            <person name="Wu L."/>
            <person name="Ma J."/>
        </authorList>
    </citation>
    <scope>NUCLEOTIDE SEQUENCE [LARGE SCALE GENOMIC DNA]</scope>
    <source>
        <strain evidence="2">JCM 16014</strain>
    </source>
</reference>
<protein>
    <submittedName>
        <fullName evidence="1">Uncharacterized protein</fullName>
    </submittedName>
</protein>
<evidence type="ECO:0000313" key="1">
    <source>
        <dbReference type="EMBL" id="GAA2039223.1"/>
    </source>
</evidence>
<evidence type="ECO:0000313" key="2">
    <source>
        <dbReference type="Proteomes" id="UP001500751"/>
    </source>
</evidence>
<sequence>MTSTLAATNEDSLLQATVAFLAEHLGHRISTYNRHRDKRSYWTHAKIDACADRAYEPYERPWWLKGPDTDAYGPSKSISAVFAEADELTCTDCHVSRNWVHAHAAALTELKTIAAPYLTGRPMPGLGGARWERDAFRMAHLIATLTGA</sequence>
<proteinExistence type="predicted"/>
<comment type="caution">
    <text evidence="1">The sequence shown here is derived from an EMBL/GenBank/DDBJ whole genome shotgun (WGS) entry which is preliminary data.</text>
</comment>
<dbReference type="RefSeq" id="WP_344667741.1">
    <property type="nucleotide sequence ID" value="NZ_BAAAQN010000028.1"/>
</dbReference>
<dbReference type="Proteomes" id="UP001500751">
    <property type="component" value="Unassembled WGS sequence"/>
</dbReference>
<organism evidence="1 2">
    <name type="scientific">Catenulispora yoronensis</name>
    <dbReference type="NCBI Taxonomy" id="450799"/>
    <lineage>
        <taxon>Bacteria</taxon>
        <taxon>Bacillati</taxon>
        <taxon>Actinomycetota</taxon>
        <taxon>Actinomycetes</taxon>
        <taxon>Catenulisporales</taxon>
        <taxon>Catenulisporaceae</taxon>
        <taxon>Catenulispora</taxon>
    </lineage>
</organism>
<keyword evidence="2" id="KW-1185">Reference proteome</keyword>
<accession>A0ABP5G2Q6</accession>
<gene>
    <name evidence="1" type="ORF">GCM10009839_46370</name>
</gene>
<dbReference type="EMBL" id="BAAAQN010000028">
    <property type="protein sequence ID" value="GAA2039223.1"/>
    <property type="molecule type" value="Genomic_DNA"/>
</dbReference>